<dbReference type="InterPro" id="IPR000008">
    <property type="entry name" value="C2_dom"/>
</dbReference>
<keyword evidence="1" id="KW-0479">Metal-binding</keyword>
<evidence type="ECO:0000313" key="6">
    <source>
        <dbReference type="Proteomes" id="UP001054889"/>
    </source>
</evidence>
<feature type="domain" description="C2" evidence="4">
    <location>
        <begin position="167"/>
        <end position="306"/>
    </location>
</feature>
<comment type="caution">
    <text evidence="5">The sequence shown here is derived from an EMBL/GenBank/DDBJ whole genome shotgun (WGS) entry which is preliminary data.</text>
</comment>
<dbReference type="EMBL" id="BQKI01000079">
    <property type="protein sequence ID" value="GJN26922.1"/>
    <property type="molecule type" value="Genomic_DNA"/>
</dbReference>
<evidence type="ECO:0000256" key="1">
    <source>
        <dbReference type="ARBA" id="ARBA00022723"/>
    </source>
</evidence>
<dbReference type="PANTHER" id="PTHR46502">
    <property type="entry name" value="C2 DOMAIN-CONTAINING"/>
    <property type="match status" value="1"/>
</dbReference>
<feature type="region of interest" description="Disordered" evidence="3">
    <location>
        <begin position="27"/>
        <end position="92"/>
    </location>
</feature>
<dbReference type="Proteomes" id="UP001054889">
    <property type="component" value="Unassembled WGS sequence"/>
</dbReference>
<dbReference type="PANTHER" id="PTHR46502:SF2">
    <property type="entry name" value="16 KDA PHLOEM PROTEIN 2"/>
    <property type="match status" value="1"/>
</dbReference>
<name>A0AAV5EWJ9_ELECO</name>
<dbReference type="Pfam" id="PF00168">
    <property type="entry name" value="C2"/>
    <property type="match status" value="1"/>
</dbReference>
<dbReference type="GO" id="GO:0046872">
    <property type="term" value="F:metal ion binding"/>
    <property type="evidence" value="ECO:0007669"/>
    <property type="project" value="UniProtKB-KW"/>
</dbReference>
<evidence type="ECO:0000256" key="2">
    <source>
        <dbReference type="ARBA" id="ARBA00022837"/>
    </source>
</evidence>
<dbReference type="Gene3D" id="2.60.40.150">
    <property type="entry name" value="C2 domain"/>
    <property type="match status" value="1"/>
</dbReference>
<keyword evidence="2" id="KW-0106">Calcium</keyword>
<dbReference type="AlphaFoldDB" id="A0AAV5EWJ9"/>
<evidence type="ECO:0000313" key="5">
    <source>
        <dbReference type="EMBL" id="GJN26922.1"/>
    </source>
</evidence>
<accession>A0AAV5EWJ9</accession>
<gene>
    <name evidence="5" type="primary">gb14889</name>
    <name evidence="5" type="ORF">PR202_gb14889</name>
</gene>
<feature type="compositionally biased region" description="Basic residues" evidence="3">
    <location>
        <begin position="48"/>
        <end position="57"/>
    </location>
</feature>
<dbReference type="InterPro" id="IPR035892">
    <property type="entry name" value="C2_domain_sf"/>
</dbReference>
<proteinExistence type="predicted"/>
<reference evidence="5" key="2">
    <citation type="submission" date="2021-12" db="EMBL/GenBank/DDBJ databases">
        <title>Resequencing data analysis of finger millet.</title>
        <authorList>
            <person name="Hatakeyama M."/>
            <person name="Aluri S."/>
            <person name="Balachadran M.T."/>
            <person name="Sivarajan S.R."/>
            <person name="Poveda L."/>
            <person name="Shimizu-Inatsugi R."/>
            <person name="Schlapbach R."/>
            <person name="Sreeman S.M."/>
            <person name="Shimizu K.K."/>
        </authorList>
    </citation>
    <scope>NUCLEOTIDE SEQUENCE</scope>
</reference>
<evidence type="ECO:0000256" key="3">
    <source>
        <dbReference type="SAM" id="MobiDB-lite"/>
    </source>
</evidence>
<reference evidence="5" key="1">
    <citation type="journal article" date="2018" name="DNA Res.">
        <title>Multiple hybrid de novo genome assembly of finger millet, an orphan allotetraploid crop.</title>
        <authorList>
            <person name="Hatakeyama M."/>
            <person name="Aluri S."/>
            <person name="Balachadran M.T."/>
            <person name="Sivarajan S.R."/>
            <person name="Patrignani A."/>
            <person name="Gruter S."/>
            <person name="Poveda L."/>
            <person name="Shimizu-Inatsugi R."/>
            <person name="Baeten J."/>
            <person name="Francoijs K.J."/>
            <person name="Nataraja K.N."/>
            <person name="Reddy Y.A.N."/>
            <person name="Phadnis S."/>
            <person name="Ravikumar R.L."/>
            <person name="Schlapbach R."/>
            <person name="Sreeman S.M."/>
            <person name="Shimizu K.K."/>
        </authorList>
    </citation>
    <scope>NUCLEOTIDE SEQUENCE</scope>
</reference>
<protein>
    <recommendedName>
        <fullName evidence="4">C2 domain-containing protein</fullName>
    </recommendedName>
</protein>
<keyword evidence="6" id="KW-1185">Reference proteome</keyword>
<evidence type="ECO:0000259" key="4">
    <source>
        <dbReference type="PROSITE" id="PS50004"/>
    </source>
</evidence>
<dbReference type="PROSITE" id="PS50004">
    <property type="entry name" value="C2"/>
    <property type="match status" value="1"/>
</dbReference>
<sequence>MRGRVEAGAVEPPTWAVRRKHGARARTVDGGDVTPRWGRRGGATGHRCGAKRSHQARAVRCDDAGPGRGGVTLHGRRGAPTQGRDEAESSSASVRIHLARAARDAEEAEVVVCLDSIRQVERWPDYSCVIDKIKQGGRDRSLVSSLIHDFKVEAGRRIAVEDLVLQERLSGQVGLDRRREMAQGTLEVLLVGAKGLENTDYLCTISPLLLFKFCCAVSYSAINRPANMDPYALLKYRSQEQRSSVASGKGCDPEWNETFVFTVSHSATELIIKLLDSDGGTDDDFVGEATIPLDAVYTEGSIPPTVYNVVKDEEYRGEIKVGLTFTPEEGRDEGFSENY</sequence>
<organism evidence="5 6">
    <name type="scientific">Eleusine coracana subsp. coracana</name>
    <dbReference type="NCBI Taxonomy" id="191504"/>
    <lineage>
        <taxon>Eukaryota</taxon>
        <taxon>Viridiplantae</taxon>
        <taxon>Streptophyta</taxon>
        <taxon>Embryophyta</taxon>
        <taxon>Tracheophyta</taxon>
        <taxon>Spermatophyta</taxon>
        <taxon>Magnoliopsida</taxon>
        <taxon>Liliopsida</taxon>
        <taxon>Poales</taxon>
        <taxon>Poaceae</taxon>
        <taxon>PACMAD clade</taxon>
        <taxon>Chloridoideae</taxon>
        <taxon>Cynodonteae</taxon>
        <taxon>Eleusininae</taxon>
        <taxon>Eleusine</taxon>
    </lineage>
</organism>
<dbReference type="SMART" id="SM00239">
    <property type="entry name" value="C2"/>
    <property type="match status" value="1"/>
</dbReference>
<dbReference type="SUPFAM" id="SSF49562">
    <property type="entry name" value="C2 domain (Calcium/lipid-binding domain, CaLB)"/>
    <property type="match status" value="1"/>
</dbReference>